<feature type="domain" description="General secretion pathway GspH" evidence="12">
    <location>
        <begin position="44"/>
        <end position="138"/>
    </location>
</feature>
<comment type="caution">
    <text evidence="13">The sequence shown here is derived from an EMBL/GenBank/DDBJ whole genome shotgun (WGS) entry which is preliminary data.</text>
</comment>
<comment type="similarity">
    <text evidence="9">Belongs to the GSP H family.</text>
</comment>
<evidence type="ECO:0000256" key="1">
    <source>
        <dbReference type="ARBA" id="ARBA00004377"/>
    </source>
</evidence>
<accession>A0ABP8UYV7</accession>
<evidence type="ECO:0000313" key="14">
    <source>
        <dbReference type="Proteomes" id="UP001500604"/>
    </source>
</evidence>
<keyword evidence="8 11" id="KW-0472">Membrane</keyword>
<evidence type="ECO:0000259" key="12">
    <source>
        <dbReference type="Pfam" id="PF12019"/>
    </source>
</evidence>
<dbReference type="Pfam" id="PF07963">
    <property type="entry name" value="N_methyl"/>
    <property type="match status" value="1"/>
</dbReference>
<keyword evidence="14" id="KW-1185">Reference proteome</keyword>
<keyword evidence="5" id="KW-0997">Cell inner membrane</keyword>
<evidence type="ECO:0000256" key="9">
    <source>
        <dbReference type="ARBA" id="ARBA00025772"/>
    </source>
</evidence>
<organism evidence="13 14">
    <name type="scientific">Kistimonas scapharcae</name>
    <dbReference type="NCBI Taxonomy" id="1036133"/>
    <lineage>
        <taxon>Bacteria</taxon>
        <taxon>Pseudomonadati</taxon>
        <taxon>Pseudomonadota</taxon>
        <taxon>Gammaproteobacteria</taxon>
        <taxon>Oceanospirillales</taxon>
        <taxon>Endozoicomonadaceae</taxon>
        <taxon>Kistimonas</taxon>
    </lineage>
</organism>
<evidence type="ECO:0000256" key="8">
    <source>
        <dbReference type="ARBA" id="ARBA00023136"/>
    </source>
</evidence>
<dbReference type="SUPFAM" id="SSF54523">
    <property type="entry name" value="Pili subunits"/>
    <property type="match status" value="1"/>
</dbReference>
<evidence type="ECO:0000256" key="2">
    <source>
        <dbReference type="ARBA" id="ARBA00021549"/>
    </source>
</evidence>
<evidence type="ECO:0000256" key="10">
    <source>
        <dbReference type="ARBA" id="ARBA00030775"/>
    </source>
</evidence>
<gene>
    <name evidence="13" type="ORF">GCM10023116_10950</name>
</gene>
<dbReference type="RefSeq" id="WP_345194545.1">
    <property type="nucleotide sequence ID" value="NZ_BAABFL010000108.1"/>
</dbReference>
<evidence type="ECO:0000256" key="11">
    <source>
        <dbReference type="SAM" id="Phobius"/>
    </source>
</evidence>
<sequence length="141" mass="15332">MSHHKGFTLIELMITLAIASILLGIGIPSFQGFMAENRVRTHSSALQHSLLYARSEAIKRNALISVAQINNDWSNGWAVQAGGQVLKQYTPDNNIQLTPDNTATQFIFFLPDGSTLNGETFTITSDGKSQQVSISLAGQIL</sequence>
<dbReference type="InterPro" id="IPR022346">
    <property type="entry name" value="T2SS_GspH"/>
</dbReference>
<keyword evidence="7 11" id="KW-1133">Transmembrane helix</keyword>
<dbReference type="InterPro" id="IPR045584">
    <property type="entry name" value="Pilin-like"/>
</dbReference>
<dbReference type="Gene3D" id="3.55.40.10">
    <property type="entry name" value="minor pseudopilin epsh domain"/>
    <property type="match status" value="1"/>
</dbReference>
<dbReference type="Proteomes" id="UP001500604">
    <property type="component" value="Unassembled WGS sequence"/>
</dbReference>
<evidence type="ECO:0000256" key="7">
    <source>
        <dbReference type="ARBA" id="ARBA00022989"/>
    </source>
</evidence>
<proteinExistence type="inferred from homology"/>
<dbReference type="EMBL" id="BAABFL010000108">
    <property type="protein sequence ID" value="GAA4648822.1"/>
    <property type="molecule type" value="Genomic_DNA"/>
</dbReference>
<comment type="subcellular location">
    <subcellularLocation>
        <location evidence="1">Cell inner membrane</location>
        <topology evidence="1">Single-pass membrane protein</topology>
    </subcellularLocation>
</comment>
<evidence type="ECO:0000256" key="5">
    <source>
        <dbReference type="ARBA" id="ARBA00022519"/>
    </source>
</evidence>
<dbReference type="PROSITE" id="PS00409">
    <property type="entry name" value="PROKAR_NTER_METHYL"/>
    <property type="match status" value="1"/>
</dbReference>
<reference evidence="14" key="1">
    <citation type="journal article" date="2019" name="Int. J. Syst. Evol. Microbiol.">
        <title>The Global Catalogue of Microorganisms (GCM) 10K type strain sequencing project: providing services to taxonomists for standard genome sequencing and annotation.</title>
        <authorList>
            <consortium name="The Broad Institute Genomics Platform"/>
            <consortium name="The Broad Institute Genome Sequencing Center for Infectious Disease"/>
            <person name="Wu L."/>
            <person name="Ma J."/>
        </authorList>
    </citation>
    <scope>NUCLEOTIDE SEQUENCE [LARGE SCALE GENOMIC DNA]</scope>
    <source>
        <strain evidence="14">JCM 17805</strain>
    </source>
</reference>
<protein>
    <recommendedName>
        <fullName evidence="2">Type II secretion system protein H</fullName>
    </recommendedName>
    <alternativeName>
        <fullName evidence="10">General secretion pathway protein H</fullName>
    </alternativeName>
</protein>
<name>A0ABP8UYV7_9GAMM</name>
<evidence type="ECO:0000256" key="3">
    <source>
        <dbReference type="ARBA" id="ARBA00022475"/>
    </source>
</evidence>
<feature type="transmembrane region" description="Helical" evidence="11">
    <location>
        <begin position="6"/>
        <end position="30"/>
    </location>
</feature>
<evidence type="ECO:0000256" key="4">
    <source>
        <dbReference type="ARBA" id="ARBA00022481"/>
    </source>
</evidence>
<dbReference type="InterPro" id="IPR012902">
    <property type="entry name" value="N_methyl_site"/>
</dbReference>
<dbReference type="NCBIfam" id="TIGR02532">
    <property type="entry name" value="IV_pilin_GFxxxE"/>
    <property type="match status" value="1"/>
</dbReference>
<keyword evidence="6 11" id="KW-0812">Transmembrane</keyword>
<evidence type="ECO:0000256" key="6">
    <source>
        <dbReference type="ARBA" id="ARBA00022692"/>
    </source>
</evidence>
<keyword evidence="4" id="KW-0488">Methylation</keyword>
<keyword evidence="3" id="KW-1003">Cell membrane</keyword>
<evidence type="ECO:0000313" key="13">
    <source>
        <dbReference type="EMBL" id="GAA4648822.1"/>
    </source>
</evidence>
<dbReference type="Pfam" id="PF12019">
    <property type="entry name" value="GspH"/>
    <property type="match status" value="1"/>
</dbReference>